<proteinExistence type="predicted"/>
<organism evidence="1 2">
    <name type="scientific">Helianthus annuus</name>
    <name type="common">Common sunflower</name>
    <dbReference type="NCBI Taxonomy" id="4232"/>
    <lineage>
        <taxon>Eukaryota</taxon>
        <taxon>Viridiplantae</taxon>
        <taxon>Streptophyta</taxon>
        <taxon>Embryophyta</taxon>
        <taxon>Tracheophyta</taxon>
        <taxon>Spermatophyta</taxon>
        <taxon>Magnoliopsida</taxon>
        <taxon>eudicotyledons</taxon>
        <taxon>Gunneridae</taxon>
        <taxon>Pentapetalae</taxon>
        <taxon>asterids</taxon>
        <taxon>campanulids</taxon>
        <taxon>Asterales</taxon>
        <taxon>Asteraceae</taxon>
        <taxon>Asteroideae</taxon>
        <taxon>Heliantheae alliance</taxon>
        <taxon>Heliantheae</taxon>
        <taxon>Helianthus</taxon>
    </lineage>
</organism>
<dbReference type="Proteomes" id="UP000215914">
    <property type="component" value="Chromosome 2"/>
</dbReference>
<accession>A0A251VJ21</accession>
<dbReference type="AlphaFoldDB" id="A0A251VJ21"/>
<sequence length="79" mass="9126">MKSYCTPYLQPYISPSHLLPPISTSPALILFLSTRYRQFHLILTPIQTIVPKPSRRSINPNHINHRTPSYLRRRLSAGT</sequence>
<evidence type="ECO:0000313" key="2">
    <source>
        <dbReference type="Proteomes" id="UP000215914"/>
    </source>
</evidence>
<reference evidence="2" key="1">
    <citation type="journal article" date="2017" name="Nature">
        <title>The sunflower genome provides insights into oil metabolism, flowering and Asterid evolution.</title>
        <authorList>
            <person name="Badouin H."/>
            <person name="Gouzy J."/>
            <person name="Grassa C.J."/>
            <person name="Murat F."/>
            <person name="Staton S.E."/>
            <person name="Cottret L."/>
            <person name="Lelandais-Briere C."/>
            <person name="Owens G.L."/>
            <person name="Carrere S."/>
            <person name="Mayjonade B."/>
            <person name="Legrand L."/>
            <person name="Gill N."/>
            <person name="Kane N.C."/>
            <person name="Bowers J.E."/>
            <person name="Hubner S."/>
            <person name="Bellec A."/>
            <person name="Berard A."/>
            <person name="Berges H."/>
            <person name="Blanchet N."/>
            <person name="Boniface M.C."/>
            <person name="Brunel D."/>
            <person name="Catrice O."/>
            <person name="Chaidir N."/>
            <person name="Claudel C."/>
            <person name="Donnadieu C."/>
            <person name="Faraut T."/>
            <person name="Fievet G."/>
            <person name="Helmstetter N."/>
            <person name="King M."/>
            <person name="Knapp S.J."/>
            <person name="Lai Z."/>
            <person name="Le Paslier M.C."/>
            <person name="Lippi Y."/>
            <person name="Lorenzon L."/>
            <person name="Mandel J.R."/>
            <person name="Marage G."/>
            <person name="Marchand G."/>
            <person name="Marquand E."/>
            <person name="Bret-Mestries E."/>
            <person name="Morien E."/>
            <person name="Nambeesan S."/>
            <person name="Nguyen T."/>
            <person name="Pegot-Espagnet P."/>
            <person name="Pouilly N."/>
            <person name="Raftis F."/>
            <person name="Sallet E."/>
            <person name="Schiex T."/>
            <person name="Thomas J."/>
            <person name="Vandecasteele C."/>
            <person name="Vares D."/>
            <person name="Vear F."/>
            <person name="Vautrin S."/>
            <person name="Crespi M."/>
            <person name="Mangin B."/>
            <person name="Burke J.M."/>
            <person name="Salse J."/>
            <person name="Munos S."/>
            <person name="Vincourt P."/>
            <person name="Rieseberg L.H."/>
            <person name="Langlade N.B."/>
        </authorList>
    </citation>
    <scope>NUCLEOTIDE SEQUENCE [LARGE SCALE GENOMIC DNA]</scope>
    <source>
        <strain evidence="2">cv. SF193</strain>
    </source>
</reference>
<evidence type="ECO:0000313" key="1">
    <source>
        <dbReference type="EMBL" id="OTG34691.1"/>
    </source>
</evidence>
<dbReference type="InParanoid" id="A0A251VJ21"/>
<gene>
    <name evidence="1" type="ORF">HannXRQ_Chr02g0048551</name>
</gene>
<dbReference type="EMBL" id="CM007891">
    <property type="protein sequence ID" value="OTG34691.1"/>
    <property type="molecule type" value="Genomic_DNA"/>
</dbReference>
<keyword evidence="2" id="KW-1185">Reference proteome</keyword>
<name>A0A251VJ21_HELAN</name>
<protein>
    <submittedName>
        <fullName evidence="1">Uncharacterized protein</fullName>
    </submittedName>
</protein>